<evidence type="ECO:0000256" key="5">
    <source>
        <dbReference type="ARBA" id="ARBA00023163"/>
    </source>
</evidence>
<comment type="caution">
    <text evidence="10">The sequence shown here is derived from an EMBL/GenBank/DDBJ whole genome shotgun (WGS) entry which is preliminary data.</text>
</comment>
<dbReference type="PANTHER" id="PTHR47994">
    <property type="entry name" value="F14D16.11-RELATED"/>
    <property type="match status" value="1"/>
</dbReference>
<keyword evidence="4" id="KW-0238">DNA-binding</keyword>
<feature type="region of interest" description="Disordered" evidence="7">
    <location>
        <begin position="28"/>
        <end position="59"/>
    </location>
</feature>
<evidence type="ECO:0000256" key="1">
    <source>
        <dbReference type="ARBA" id="ARBA00004123"/>
    </source>
</evidence>
<protein>
    <submittedName>
        <fullName evidence="10">Uncharacterized protein</fullName>
    </submittedName>
</protein>
<dbReference type="SMART" id="SM00717">
    <property type="entry name" value="SANT"/>
    <property type="match status" value="2"/>
</dbReference>
<dbReference type="SUPFAM" id="SSF51197">
    <property type="entry name" value="Clavaminate synthase-like"/>
    <property type="match status" value="1"/>
</dbReference>
<dbReference type="InterPro" id="IPR027443">
    <property type="entry name" value="IPNS-like_sf"/>
</dbReference>
<dbReference type="CDD" id="cd00167">
    <property type="entry name" value="SANT"/>
    <property type="match status" value="2"/>
</dbReference>
<dbReference type="GO" id="GO:0003677">
    <property type="term" value="F:DNA binding"/>
    <property type="evidence" value="ECO:0007669"/>
    <property type="project" value="UniProtKB-KW"/>
</dbReference>
<dbReference type="AlphaFoldDB" id="A0A8J5HL56"/>
<evidence type="ECO:0000313" key="11">
    <source>
        <dbReference type="Proteomes" id="UP000734854"/>
    </source>
</evidence>
<dbReference type="GO" id="GO:0005634">
    <property type="term" value="C:nucleus"/>
    <property type="evidence" value="ECO:0007669"/>
    <property type="project" value="UniProtKB-SubCell"/>
</dbReference>
<dbReference type="PROSITE" id="PS50090">
    <property type="entry name" value="MYB_LIKE"/>
    <property type="match status" value="2"/>
</dbReference>
<evidence type="ECO:0000256" key="3">
    <source>
        <dbReference type="ARBA" id="ARBA00023015"/>
    </source>
</evidence>
<keyword evidence="11" id="KW-1185">Reference proteome</keyword>
<keyword evidence="3" id="KW-0805">Transcription regulation</keyword>
<evidence type="ECO:0000256" key="2">
    <source>
        <dbReference type="ARBA" id="ARBA00022737"/>
    </source>
</evidence>
<evidence type="ECO:0000313" key="10">
    <source>
        <dbReference type="EMBL" id="KAG6523509.1"/>
    </source>
</evidence>
<comment type="subcellular location">
    <subcellularLocation>
        <location evidence="1">Nucleus</location>
    </subcellularLocation>
</comment>
<proteinExistence type="predicted"/>
<dbReference type="InterPro" id="IPR015495">
    <property type="entry name" value="Myb_TF_plants"/>
</dbReference>
<feature type="domain" description="Myb-like" evidence="8">
    <location>
        <begin position="116"/>
        <end position="166"/>
    </location>
</feature>
<keyword evidence="2" id="KW-0677">Repeat</keyword>
<feature type="domain" description="HTH myb-type" evidence="9">
    <location>
        <begin position="116"/>
        <end position="170"/>
    </location>
</feature>
<gene>
    <name evidence="10" type="ORF">ZIOFF_013369</name>
</gene>
<dbReference type="InterPro" id="IPR044861">
    <property type="entry name" value="IPNS-like_FE2OG_OXY"/>
</dbReference>
<dbReference type="FunFam" id="1.10.10.60:FF:000015">
    <property type="entry name" value="Transcription factor RAX3"/>
    <property type="match status" value="1"/>
</dbReference>
<dbReference type="InterPro" id="IPR017930">
    <property type="entry name" value="Myb_dom"/>
</dbReference>
<feature type="region of interest" description="Disordered" evidence="7">
    <location>
        <begin position="199"/>
        <end position="224"/>
    </location>
</feature>
<dbReference type="PANTHER" id="PTHR47994:SF5">
    <property type="entry name" value="F14D16.11-RELATED"/>
    <property type="match status" value="1"/>
</dbReference>
<evidence type="ECO:0000256" key="6">
    <source>
        <dbReference type="ARBA" id="ARBA00023242"/>
    </source>
</evidence>
<keyword evidence="5" id="KW-0804">Transcription</keyword>
<dbReference type="Pfam" id="PF03171">
    <property type="entry name" value="2OG-FeII_Oxy"/>
    <property type="match status" value="1"/>
</dbReference>
<dbReference type="Gene3D" id="2.60.120.330">
    <property type="entry name" value="B-lactam Antibiotic, Isopenicillin N Synthase, Chain"/>
    <property type="match status" value="1"/>
</dbReference>
<dbReference type="SUPFAM" id="SSF46689">
    <property type="entry name" value="Homeodomain-like"/>
    <property type="match status" value="1"/>
</dbReference>
<dbReference type="InterPro" id="IPR001005">
    <property type="entry name" value="SANT/Myb"/>
</dbReference>
<organism evidence="10 11">
    <name type="scientific">Zingiber officinale</name>
    <name type="common">Ginger</name>
    <name type="synonym">Amomum zingiber</name>
    <dbReference type="NCBI Taxonomy" id="94328"/>
    <lineage>
        <taxon>Eukaryota</taxon>
        <taxon>Viridiplantae</taxon>
        <taxon>Streptophyta</taxon>
        <taxon>Embryophyta</taxon>
        <taxon>Tracheophyta</taxon>
        <taxon>Spermatophyta</taxon>
        <taxon>Magnoliopsida</taxon>
        <taxon>Liliopsida</taxon>
        <taxon>Zingiberales</taxon>
        <taxon>Zingiberaceae</taxon>
        <taxon>Zingiber</taxon>
    </lineage>
</organism>
<evidence type="ECO:0000256" key="4">
    <source>
        <dbReference type="ARBA" id="ARBA00023125"/>
    </source>
</evidence>
<evidence type="ECO:0000259" key="8">
    <source>
        <dbReference type="PROSITE" id="PS50090"/>
    </source>
</evidence>
<dbReference type="Proteomes" id="UP000734854">
    <property type="component" value="Unassembled WGS sequence"/>
</dbReference>
<keyword evidence="6" id="KW-0539">Nucleus</keyword>
<dbReference type="FunFam" id="1.10.10.60:FF:000254">
    <property type="entry name" value="transcription repressor MYB5-like"/>
    <property type="match status" value="1"/>
</dbReference>
<evidence type="ECO:0000259" key="9">
    <source>
        <dbReference type="PROSITE" id="PS51294"/>
    </source>
</evidence>
<accession>A0A8J5HL56</accession>
<dbReference type="PROSITE" id="PS51294">
    <property type="entry name" value="HTH_MYB"/>
    <property type="match status" value="2"/>
</dbReference>
<name>A0A8J5HL56_ZINOF</name>
<dbReference type="InterPro" id="IPR009057">
    <property type="entry name" value="Homeodomain-like_sf"/>
</dbReference>
<dbReference type="EMBL" id="JACMSC010000004">
    <property type="protein sequence ID" value="KAG6523509.1"/>
    <property type="molecule type" value="Genomic_DNA"/>
</dbReference>
<dbReference type="PROSITE" id="PS51257">
    <property type="entry name" value="PROKAR_LIPOPROTEIN"/>
    <property type="match status" value="1"/>
</dbReference>
<evidence type="ECO:0000256" key="7">
    <source>
        <dbReference type="SAM" id="MobiDB-lite"/>
    </source>
</evidence>
<sequence>MDKPWLPPPFGLPYASFACKESISLRQPDRMRRSNSAAAAAGRRKILRGGGGSGGEPRACCSKDGMKRGPWTPEEDEALASYVRLEGEGRWRTLPARAGLRRCGKSCRLRWMNYLRPSIKRGPIAPDEEDIILRLHRLLGNRWSLIAGRIPGRTDNEIKNYWNTHLSKKLIGQGIDPRTHKPLPSPSAPSAVAAPAAYAIPRHPPRPNPNPNPNMPDGCWTESSDHDQLIDVNAEAAEAGERLEPELFGVSFGEDNIFSSFLDSLIGDGENDHINGDTPPDDEQFAFVWEKDLEAHLDLEDNAHEQFTGDYKEGYYIGIEVPEDDLNAEKPFYGSNLWPTTDILPGWKEIMEQYHKESLRVAKAVARIIALALNLDVGFFDKPEMLGEPIASLRLLHYGGKVSCPEKGVFGAGAHSDYGLITLLATDDVMGLQVSSKYARIKMPGLRGFIVNLGDLLERWSNGIFSEVGKSSEFLVSDI</sequence>
<dbReference type="Gene3D" id="1.10.10.60">
    <property type="entry name" value="Homeodomain-like"/>
    <property type="match status" value="2"/>
</dbReference>
<reference evidence="10 11" key="1">
    <citation type="submission" date="2020-08" db="EMBL/GenBank/DDBJ databases">
        <title>Plant Genome Project.</title>
        <authorList>
            <person name="Zhang R.-G."/>
        </authorList>
    </citation>
    <scope>NUCLEOTIDE SEQUENCE [LARGE SCALE GENOMIC DNA]</scope>
    <source>
        <tissue evidence="10">Rhizome</tissue>
    </source>
</reference>
<feature type="domain" description="HTH myb-type" evidence="9">
    <location>
        <begin position="63"/>
        <end position="115"/>
    </location>
</feature>
<dbReference type="Pfam" id="PF00249">
    <property type="entry name" value="Myb_DNA-binding"/>
    <property type="match status" value="2"/>
</dbReference>
<feature type="domain" description="Myb-like" evidence="8">
    <location>
        <begin position="63"/>
        <end position="115"/>
    </location>
</feature>